<dbReference type="InterPro" id="IPR020845">
    <property type="entry name" value="AMP-binding_CS"/>
</dbReference>
<dbReference type="Pfam" id="PF00501">
    <property type="entry name" value="AMP-binding"/>
    <property type="match status" value="1"/>
</dbReference>
<dbReference type="Proteomes" id="UP001620262">
    <property type="component" value="Unassembled WGS sequence"/>
</dbReference>
<dbReference type="PROSITE" id="PS00455">
    <property type="entry name" value="AMP_BINDING"/>
    <property type="match status" value="1"/>
</dbReference>
<dbReference type="InterPro" id="IPR000873">
    <property type="entry name" value="AMP-dep_synth/lig_dom"/>
</dbReference>
<dbReference type="InterPro" id="IPR001242">
    <property type="entry name" value="Condensation_dom"/>
</dbReference>
<evidence type="ECO:0000256" key="1">
    <source>
        <dbReference type="ARBA" id="ARBA00001957"/>
    </source>
</evidence>
<dbReference type="EMBL" id="JBJDOT010000031">
    <property type="protein sequence ID" value="MFK3865840.1"/>
    <property type="molecule type" value="Genomic_DNA"/>
</dbReference>
<dbReference type="SUPFAM" id="SSF52777">
    <property type="entry name" value="CoA-dependent acyltransferases"/>
    <property type="match status" value="2"/>
</dbReference>
<dbReference type="CDD" id="cd05930">
    <property type="entry name" value="A_NRPS"/>
    <property type="match status" value="1"/>
</dbReference>
<dbReference type="Gene3D" id="3.30.559.30">
    <property type="entry name" value="Nonribosomal peptide synthetase, condensation domain"/>
    <property type="match status" value="1"/>
</dbReference>
<dbReference type="InterPro" id="IPR041464">
    <property type="entry name" value="TubC_N"/>
</dbReference>
<dbReference type="InterPro" id="IPR036736">
    <property type="entry name" value="ACP-like_sf"/>
</dbReference>
<dbReference type="Gene3D" id="3.30.300.30">
    <property type="match status" value="1"/>
</dbReference>
<dbReference type="RefSeq" id="WP_404676152.1">
    <property type="nucleotide sequence ID" value="NZ_JBJDOT010000031.1"/>
</dbReference>
<dbReference type="InterPro" id="IPR009081">
    <property type="entry name" value="PP-bd_ACP"/>
</dbReference>
<keyword evidence="2" id="KW-0596">Phosphopantetheine</keyword>
<evidence type="ECO:0000313" key="6">
    <source>
        <dbReference type="Proteomes" id="UP001620262"/>
    </source>
</evidence>
<evidence type="ECO:0000256" key="2">
    <source>
        <dbReference type="ARBA" id="ARBA00022450"/>
    </source>
</evidence>
<dbReference type="Pfam" id="PF00550">
    <property type="entry name" value="PP-binding"/>
    <property type="match status" value="1"/>
</dbReference>
<dbReference type="InterPro" id="IPR020806">
    <property type="entry name" value="PKS_PP-bd"/>
</dbReference>
<name>A0ABW8L3V3_9GAMM</name>
<evidence type="ECO:0000259" key="4">
    <source>
        <dbReference type="PROSITE" id="PS50075"/>
    </source>
</evidence>
<dbReference type="InterPro" id="IPR023213">
    <property type="entry name" value="CAT-like_dom_sf"/>
</dbReference>
<sequence length="1110" mass="124505">MSVSDLVKKLESIGVKLSVSGEQLKYSAPKGTITPEHLALMKQHKEELVNHYKQKIHLSQVSSVSLPVPCSSPQRRILASHWLTQGKPVYNEQLVLRLTGEVNQKALEYAFNSLLESHEVLRLAPDQNGLLKHNSEARFSLSEVLIDNESDSMLQQYLHDHHNQQFEIESDLLLRACLFHSAEHESFLSIVTHHFIGDAWSEQLMLEELKSGYENYINNRKELQDLPSIQYKDFCQWQSDAVYLGCYDDAIQRACQRLCEAPQVHSLPLARPRGAMQTFHGASINKLATAELRQSVQAFCVKHKLTEFVFLSACYTLLLSKYSDDEHLCIGVPVAGRARPEFENLIGMFSNNIVLNYNFNSNESFTNYLSRYNQMVLTVLEDQFAPFELLIEALPSERSLSFSPVFQLMFAYRDYASADMHWHELDVQKVQGDHEIAKYDLFLAVDLEENKYNFQWQFNTDLFDAQTVSRWSNELLELIQLVLKYEHEPIAQYQLKSADNSVIVAEVEKQHRSATLEQLILGCTDRNSRDALISNEQSISYGELASLVDTISLNLVKQKVKKGAKVAVALPRSYYQVPIMLALFRLGAIYVPIDISLPAKRINYILEDSESTAIVSHGINVNSSATWDIELSTLLSEQSGAAKIVIQQETDLPAYIMYTSGTTGRPKGVQLSQRALVNQLLGCCSRLGLSEKTRLLATTSFSFDMSLVELFTPLLIGGAVIVANDEQARYPEDTLSALTRYGVNVYQSTPSRVQLLLEAGWQPSENLTLICGGEPLLPKLSTVLLNKVGRLFNGYGPTEICVYAMLKELKKDTAKEALGQLHAPLPNYGMCILKNQKIVPQGGQGELGVFGTGLADEYLNQPELTNCKFQSVAIHGQTHRVYMTGDLVRQSECGGLQFLGRVDNQVKLLGYRIELDEIINASDAIAGVKAAHACLINNQQSTELALFIQQETSQSLDRGSIFQALGELLPSYMMPSEIHIVPEVPTNANGKADWTQVVTDFQQQVPSQQVYLPMAGEVSQLMELWTVGLGMRAIEPDVSFFKSGGDSLVLMRLLREINQCFGLELSVKDIYDSPTVNKLSALISEEKNKKKIIKEVVLEDESNEMEGLWI</sequence>
<organism evidence="5 6">
    <name type="scientific">Pseudoalteromonas rhizosphaerae</name>
    <dbReference type="NCBI Taxonomy" id="2518973"/>
    <lineage>
        <taxon>Bacteria</taxon>
        <taxon>Pseudomonadati</taxon>
        <taxon>Pseudomonadota</taxon>
        <taxon>Gammaproteobacteria</taxon>
        <taxon>Alteromonadales</taxon>
        <taxon>Pseudoalteromonadaceae</taxon>
        <taxon>Pseudoalteromonas</taxon>
    </lineage>
</organism>
<comment type="cofactor">
    <cofactor evidence="1">
        <name>pantetheine 4'-phosphate</name>
        <dbReference type="ChEBI" id="CHEBI:47942"/>
    </cofactor>
</comment>
<dbReference type="SUPFAM" id="SSF56801">
    <property type="entry name" value="Acetyl-CoA synthetase-like"/>
    <property type="match status" value="1"/>
</dbReference>
<dbReference type="SUPFAM" id="SSF47336">
    <property type="entry name" value="ACP-like"/>
    <property type="match status" value="1"/>
</dbReference>
<dbReference type="InterPro" id="IPR044894">
    <property type="entry name" value="TubC_N_sf"/>
</dbReference>
<dbReference type="Pfam" id="PF18563">
    <property type="entry name" value="TubC_N"/>
    <property type="match status" value="1"/>
</dbReference>
<dbReference type="Pfam" id="PF00668">
    <property type="entry name" value="Condensation"/>
    <property type="match status" value="1"/>
</dbReference>
<keyword evidence="6" id="KW-1185">Reference proteome</keyword>
<proteinExistence type="predicted"/>
<dbReference type="SMART" id="SM00823">
    <property type="entry name" value="PKS_PP"/>
    <property type="match status" value="1"/>
</dbReference>
<evidence type="ECO:0000313" key="5">
    <source>
        <dbReference type="EMBL" id="MFK3865840.1"/>
    </source>
</evidence>
<keyword evidence="3" id="KW-0597">Phosphoprotein</keyword>
<dbReference type="InterPro" id="IPR045851">
    <property type="entry name" value="AMP-bd_C_sf"/>
</dbReference>
<dbReference type="Gene3D" id="1.10.10.1830">
    <property type="entry name" value="Non-ribosomal peptide synthase, adenylation domain"/>
    <property type="match status" value="1"/>
</dbReference>
<dbReference type="Gene3D" id="1.10.1200.10">
    <property type="entry name" value="ACP-like"/>
    <property type="match status" value="1"/>
</dbReference>
<gene>
    <name evidence="5" type="ORF">ACI2JU_18485</name>
</gene>
<dbReference type="InterPro" id="IPR042099">
    <property type="entry name" value="ANL_N_sf"/>
</dbReference>
<dbReference type="PROSITE" id="PS50075">
    <property type="entry name" value="CARRIER"/>
    <property type="match status" value="1"/>
</dbReference>
<dbReference type="PANTHER" id="PTHR45527:SF1">
    <property type="entry name" value="FATTY ACID SYNTHASE"/>
    <property type="match status" value="1"/>
</dbReference>
<feature type="domain" description="Carrier" evidence="4">
    <location>
        <begin position="1012"/>
        <end position="1087"/>
    </location>
</feature>
<evidence type="ECO:0000256" key="3">
    <source>
        <dbReference type="ARBA" id="ARBA00022553"/>
    </source>
</evidence>
<reference evidence="5 6" key="1">
    <citation type="submission" date="2024-11" db="EMBL/GenBank/DDBJ databases">
        <title>The Natural Products Discovery Center: Release of the First 8490 Sequenced Strains for Exploring Actinobacteria Biosynthetic Diversity.</title>
        <authorList>
            <person name="Kalkreuter E."/>
            <person name="Kautsar S.A."/>
            <person name="Yang D."/>
            <person name="Bader C.D."/>
            <person name="Teijaro C.N."/>
            <person name="Fluegel L."/>
            <person name="Davis C.M."/>
            <person name="Simpson J.R."/>
            <person name="Lauterbach L."/>
            <person name="Steele A.D."/>
            <person name="Gui C."/>
            <person name="Meng S."/>
            <person name="Li G."/>
            <person name="Viehrig K."/>
            <person name="Ye F."/>
            <person name="Su P."/>
            <person name="Kiefer A.F."/>
            <person name="Nichols A."/>
            <person name="Cepeda A.J."/>
            <person name="Yan W."/>
            <person name="Fan B."/>
            <person name="Jiang Y."/>
            <person name="Adhikari A."/>
            <person name="Zheng C.-J."/>
            <person name="Schuster L."/>
            <person name="Cowan T.M."/>
            <person name="Smanski M.J."/>
            <person name="Chevrette M.G."/>
            <person name="De Carvalho L.P.S."/>
            <person name="Shen B."/>
        </authorList>
    </citation>
    <scope>NUCLEOTIDE SEQUENCE [LARGE SCALE GENOMIC DNA]</scope>
    <source>
        <strain evidence="5 6">NPDC078403</strain>
    </source>
</reference>
<dbReference type="PANTHER" id="PTHR45527">
    <property type="entry name" value="NONRIBOSOMAL PEPTIDE SYNTHETASE"/>
    <property type="match status" value="1"/>
</dbReference>
<dbReference type="PROSITE" id="PS00012">
    <property type="entry name" value="PHOSPHOPANTETHEINE"/>
    <property type="match status" value="1"/>
</dbReference>
<dbReference type="CDD" id="cd19531">
    <property type="entry name" value="LCL_NRPS-like"/>
    <property type="match status" value="1"/>
</dbReference>
<dbReference type="InterPro" id="IPR006162">
    <property type="entry name" value="Ppantetheine_attach_site"/>
</dbReference>
<dbReference type="Gene3D" id="3.40.50.12780">
    <property type="entry name" value="N-terminal domain of ligase-like"/>
    <property type="match status" value="1"/>
</dbReference>
<comment type="caution">
    <text evidence="5">The sequence shown here is derived from an EMBL/GenBank/DDBJ whole genome shotgun (WGS) entry which is preliminary data.</text>
</comment>
<accession>A0ABW8L3V3</accession>
<protein>
    <submittedName>
        <fullName evidence="5">Condensation domain-containing protein</fullName>
    </submittedName>
</protein>
<dbReference type="Gene3D" id="3.30.559.10">
    <property type="entry name" value="Chloramphenicol acetyltransferase-like domain"/>
    <property type="match status" value="1"/>
</dbReference>